<feature type="compositionally biased region" description="Low complexity" evidence="8">
    <location>
        <begin position="1"/>
        <end position="25"/>
    </location>
</feature>
<protein>
    <submittedName>
        <fullName evidence="11">Osmotic avoidance abnormal protein 3</fullName>
    </submittedName>
</protein>
<dbReference type="Proteomes" id="UP000236333">
    <property type="component" value="Unassembled WGS sequence"/>
</dbReference>
<evidence type="ECO:0000256" key="9">
    <source>
        <dbReference type="SAM" id="Phobius"/>
    </source>
</evidence>
<feature type="compositionally biased region" description="Low complexity" evidence="8">
    <location>
        <begin position="374"/>
        <end position="387"/>
    </location>
</feature>
<keyword evidence="2" id="KW-0963">Cytoplasm</keyword>
<sequence>MGPTPSARAPPRAQPAGRAGAARRGGAAGDADTDTDTAARLARRHRRRRHRHRHRRRHPPPGTSQPGRRRAAGLQPQPHVPFRDSKLTRVLKDSLGGNSFTCLLACLHPTPDNADECGATLQFAVRCSALASAPTVNVLGGVLLASAVGLCALGRRRAAAAVAADSNGAAAPAPDGAGTAEPPPGVAKRDVESGDTAADRDSAWAVVPAAVPPLPPKRMPPRSASLGAKSPLAGAPLPPRSRGQSSEAAPPTAGLSGADRYGSSGSGGAAAAAAGPKATRALPGGEGGGRPASSSHLNPAYSGQAPGGPPAAVAASGSAVMALLRTMVSSRGSNPSAGGMTSGHVSGSAHPSLPADTVPHHPPNLPGPRGGAVGAAAAAGRGASGPASPVPGMLPLAATSRTAAQVAAAAAAELGRSGSQSKGPNSRPTITENPELWADLQRRAGRQPGASRSPPPPPPPPSRGGGGGGGDDSGGGSAADPAPKSYDAQVDEWLRNRRERANGGFEGGGGKAGMRQDDEVAGLALTYLAVAVPLLVLALATAW</sequence>
<evidence type="ECO:0000256" key="7">
    <source>
        <dbReference type="PROSITE-ProRule" id="PRU00283"/>
    </source>
</evidence>
<dbReference type="GO" id="GO:0051231">
    <property type="term" value="P:spindle elongation"/>
    <property type="evidence" value="ECO:0007669"/>
    <property type="project" value="TreeGrafter"/>
</dbReference>
<reference evidence="11 12" key="1">
    <citation type="journal article" date="2017" name="Mol. Biol. Evol.">
        <title>The 4-celled Tetrabaena socialis nuclear genome reveals the essential components for genetic control of cell number at the origin of multicellularity in the volvocine lineage.</title>
        <authorList>
            <person name="Featherston J."/>
            <person name="Arakaki Y."/>
            <person name="Hanschen E.R."/>
            <person name="Ferris P.J."/>
            <person name="Michod R.E."/>
            <person name="Olson B.J.S.C."/>
            <person name="Nozaki H."/>
            <person name="Durand P.M."/>
        </authorList>
    </citation>
    <scope>NUCLEOTIDE SEQUENCE [LARGE SCALE GENOMIC DNA]</scope>
    <source>
        <strain evidence="11 12">NIES-571</strain>
    </source>
</reference>
<dbReference type="InterPro" id="IPR036961">
    <property type="entry name" value="Kinesin_motor_dom_sf"/>
</dbReference>
<comment type="similarity">
    <text evidence="7">Belongs to the TRAFAC class myosin-kinesin ATPase superfamily. Kinesin family.</text>
</comment>
<feature type="region of interest" description="Disordered" evidence="8">
    <location>
        <begin position="330"/>
        <end position="387"/>
    </location>
</feature>
<feature type="compositionally biased region" description="Basic and acidic residues" evidence="8">
    <location>
        <begin position="492"/>
        <end position="501"/>
    </location>
</feature>
<evidence type="ECO:0000256" key="8">
    <source>
        <dbReference type="SAM" id="MobiDB-lite"/>
    </source>
</evidence>
<evidence type="ECO:0000256" key="3">
    <source>
        <dbReference type="ARBA" id="ARBA00022741"/>
    </source>
</evidence>
<comment type="caution">
    <text evidence="7">Lacks conserved residue(s) required for the propagation of feature annotation.</text>
</comment>
<evidence type="ECO:0000259" key="10">
    <source>
        <dbReference type="PROSITE" id="PS50067"/>
    </source>
</evidence>
<evidence type="ECO:0000256" key="5">
    <source>
        <dbReference type="ARBA" id="ARBA00023054"/>
    </source>
</evidence>
<keyword evidence="4" id="KW-0067">ATP-binding</keyword>
<evidence type="ECO:0000313" key="12">
    <source>
        <dbReference type="Proteomes" id="UP000236333"/>
    </source>
</evidence>
<dbReference type="GO" id="GO:0005737">
    <property type="term" value="C:cytoplasm"/>
    <property type="evidence" value="ECO:0007669"/>
    <property type="project" value="UniProtKB-SubCell"/>
</dbReference>
<keyword evidence="9" id="KW-0812">Transmembrane</keyword>
<dbReference type="PANTHER" id="PTHR47969:SF15">
    <property type="entry name" value="CHROMOSOME-ASSOCIATED KINESIN KIF4A-RELATED"/>
    <property type="match status" value="1"/>
</dbReference>
<keyword evidence="5" id="KW-0175">Coiled coil</keyword>
<comment type="subcellular location">
    <subcellularLocation>
        <location evidence="1">Cytoplasm</location>
    </subcellularLocation>
</comment>
<dbReference type="PANTHER" id="PTHR47969">
    <property type="entry name" value="CHROMOSOME-ASSOCIATED KINESIN KIF4A-RELATED"/>
    <property type="match status" value="1"/>
</dbReference>
<dbReference type="EMBL" id="PGGS01000189">
    <property type="protein sequence ID" value="PNH07264.1"/>
    <property type="molecule type" value="Genomic_DNA"/>
</dbReference>
<keyword evidence="9" id="KW-0472">Membrane</keyword>
<dbReference type="GO" id="GO:0003777">
    <property type="term" value="F:microtubule motor activity"/>
    <property type="evidence" value="ECO:0007669"/>
    <property type="project" value="InterPro"/>
</dbReference>
<feature type="domain" description="Kinesin motor" evidence="10">
    <location>
        <begin position="1"/>
        <end position="130"/>
    </location>
</feature>
<feature type="region of interest" description="Disordered" evidence="8">
    <location>
        <begin position="444"/>
        <end position="514"/>
    </location>
</feature>
<feature type="compositionally biased region" description="Low complexity" evidence="8">
    <location>
        <begin position="168"/>
        <end position="180"/>
    </location>
</feature>
<evidence type="ECO:0000313" key="11">
    <source>
        <dbReference type="EMBL" id="PNH07264.1"/>
    </source>
</evidence>
<dbReference type="PROSITE" id="PS50067">
    <property type="entry name" value="KINESIN_MOTOR_2"/>
    <property type="match status" value="1"/>
</dbReference>
<dbReference type="SUPFAM" id="SSF52540">
    <property type="entry name" value="P-loop containing nucleoside triphosphate hydrolases"/>
    <property type="match status" value="1"/>
</dbReference>
<dbReference type="GO" id="GO:0008017">
    <property type="term" value="F:microtubule binding"/>
    <property type="evidence" value="ECO:0007669"/>
    <property type="project" value="InterPro"/>
</dbReference>
<evidence type="ECO:0000256" key="6">
    <source>
        <dbReference type="ARBA" id="ARBA00023175"/>
    </source>
</evidence>
<proteinExistence type="inferred from homology"/>
<evidence type="ECO:0000256" key="4">
    <source>
        <dbReference type="ARBA" id="ARBA00022840"/>
    </source>
</evidence>
<feature type="transmembrane region" description="Helical" evidence="9">
    <location>
        <begin position="520"/>
        <end position="540"/>
    </location>
</feature>
<comment type="caution">
    <text evidence="11">The sequence shown here is derived from an EMBL/GenBank/DDBJ whole genome shotgun (WGS) entry which is preliminary data.</text>
</comment>
<feature type="region of interest" description="Disordered" evidence="8">
    <location>
        <begin position="1"/>
        <end position="85"/>
    </location>
</feature>
<dbReference type="InterPro" id="IPR001752">
    <property type="entry name" value="Kinesin_motor_dom"/>
</dbReference>
<keyword evidence="3" id="KW-0547">Nucleotide-binding</keyword>
<accession>A0A2J8A421</accession>
<evidence type="ECO:0000256" key="1">
    <source>
        <dbReference type="ARBA" id="ARBA00004496"/>
    </source>
</evidence>
<keyword evidence="6" id="KW-0505">Motor protein</keyword>
<dbReference type="GO" id="GO:0005524">
    <property type="term" value="F:ATP binding"/>
    <property type="evidence" value="ECO:0007669"/>
    <property type="project" value="UniProtKB-KW"/>
</dbReference>
<dbReference type="GO" id="GO:0007018">
    <property type="term" value="P:microtubule-based movement"/>
    <property type="evidence" value="ECO:0007669"/>
    <property type="project" value="InterPro"/>
</dbReference>
<dbReference type="OrthoDB" id="348411at2759"/>
<keyword evidence="9" id="KW-1133">Transmembrane helix</keyword>
<keyword evidence="12" id="KW-1185">Reference proteome</keyword>
<gene>
    <name evidence="11" type="ORF">TSOC_006306</name>
</gene>
<name>A0A2J8A421_9CHLO</name>
<feature type="compositionally biased region" description="Basic and acidic residues" evidence="8">
    <location>
        <begin position="187"/>
        <end position="202"/>
    </location>
</feature>
<feature type="compositionally biased region" description="Gly residues" evidence="8">
    <location>
        <begin position="463"/>
        <end position="477"/>
    </location>
</feature>
<dbReference type="Pfam" id="PF00225">
    <property type="entry name" value="Kinesin"/>
    <property type="match status" value="1"/>
</dbReference>
<dbReference type="GO" id="GO:0005875">
    <property type="term" value="C:microtubule associated complex"/>
    <property type="evidence" value="ECO:0007669"/>
    <property type="project" value="TreeGrafter"/>
</dbReference>
<dbReference type="GO" id="GO:0007052">
    <property type="term" value="P:mitotic spindle organization"/>
    <property type="evidence" value="ECO:0007669"/>
    <property type="project" value="TreeGrafter"/>
</dbReference>
<organism evidence="11 12">
    <name type="scientific">Tetrabaena socialis</name>
    <dbReference type="NCBI Taxonomy" id="47790"/>
    <lineage>
        <taxon>Eukaryota</taxon>
        <taxon>Viridiplantae</taxon>
        <taxon>Chlorophyta</taxon>
        <taxon>core chlorophytes</taxon>
        <taxon>Chlorophyceae</taxon>
        <taxon>CS clade</taxon>
        <taxon>Chlamydomonadales</taxon>
        <taxon>Tetrabaenaceae</taxon>
        <taxon>Tetrabaena</taxon>
    </lineage>
</organism>
<evidence type="ECO:0000256" key="2">
    <source>
        <dbReference type="ARBA" id="ARBA00022490"/>
    </source>
</evidence>
<feature type="region of interest" description="Disordered" evidence="8">
    <location>
        <begin position="168"/>
        <end position="313"/>
    </location>
</feature>
<dbReference type="Gene3D" id="3.40.850.10">
    <property type="entry name" value="Kinesin motor domain"/>
    <property type="match status" value="1"/>
</dbReference>
<dbReference type="AlphaFoldDB" id="A0A2J8A421"/>
<feature type="compositionally biased region" description="Basic residues" evidence="8">
    <location>
        <begin position="41"/>
        <end position="59"/>
    </location>
</feature>
<feature type="compositionally biased region" description="Low complexity" evidence="8">
    <location>
        <begin position="299"/>
        <end position="313"/>
    </location>
</feature>
<dbReference type="InterPro" id="IPR027417">
    <property type="entry name" value="P-loop_NTPase"/>
</dbReference>
<dbReference type="InterPro" id="IPR027640">
    <property type="entry name" value="Kinesin-like_fam"/>
</dbReference>
<feature type="compositionally biased region" description="Pro residues" evidence="8">
    <location>
        <begin position="453"/>
        <end position="462"/>
    </location>
</feature>